<dbReference type="Pfam" id="PF00026">
    <property type="entry name" value="Asp"/>
    <property type="match status" value="1"/>
</dbReference>
<name>A0A8H8U6D2_9HELO</name>
<dbReference type="SUPFAM" id="SSF50630">
    <property type="entry name" value="Acid proteases"/>
    <property type="match status" value="1"/>
</dbReference>
<dbReference type="PANTHER" id="PTHR47966">
    <property type="entry name" value="BETA-SITE APP-CLEAVING ENZYME, ISOFORM A-RELATED"/>
    <property type="match status" value="1"/>
</dbReference>
<dbReference type="InterPro" id="IPR021109">
    <property type="entry name" value="Peptidase_aspartic_dom_sf"/>
</dbReference>
<dbReference type="PANTHER" id="PTHR47966:SF47">
    <property type="entry name" value="ENDOPEPTIDASE, PUTATIVE (AFU_ORTHOLOGUE AFUA_3G01220)-RELATED"/>
    <property type="match status" value="1"/>
</dbReference>
<dbReference type="AlphaFoldDB" id="A0A8H8U6D2"/>
<dbReference type="GO" id="GO:0006508">
    <property type="term" value="P:proteolysis"/>
    <property type="evidence" value="ECO:0007669"/>
    <property type="project" value="InterPro"/>
</dbReference>
<feature type="non-terminal residue" evidence="3">
    <location>
        <position position="145"/>
    </location>
</feature>
<dbReference type="GO" id="GO:0000324">
    <property type="term" value="C:fungal-type vacuole"/>
    <property type="evidence" value="ECO:0007669"/>
    <property type="project" value="TreeGrafter"/>
</dbReference>
<dbReference type="InterPro" id="IPR001461">
    <property type="entry name" value="Aspartic_peptidase_A1"/>
</dbReference>
<dbReference type="GO" id="GO:0004190">
    <property type="term" value="F:aspartic-type endopeptidase activity"/>
    <property type="evidence" value="ECO:0007669"/>
    <property type="project" value="InterPro"/>
</dbReference>
<gene>
    <name evidence="3" type="ORF">LOCC1_G008194</name>
</gene>
<feature type="non-terminal residue" evidence="3">
    <location>
        <position position="1"/>
    </location>
</feature>
<evidence type="ECO:0000313" key="4">
    <source>
        <dbReference type="Proteomes" id="UP000443090"/>
    </source>
</evidence>
<comment type="caution">
    <text evidence="3">The sequence shown here is derived from an EMBL/GenBank/DDBJ whole genome shotgun (WGS) entry which is preliminary data.</text>
</comment>
<sequence length="145" mass="14850">FYTINIAHLSLNNAPVSGSGGSAIEYIIDSGTTLNYIPTSAAAAINAAFVPPAKYSAAGGAYIVACNATVPAVSVVIEGTAFPIHALDMVLRNSDGTCVSAWNDGGASSSRDLYILGEAFMKNVVSLFDVGAASMQFAGREFYAG</sequence>
<dbReference type="EMBL" id="QGMI01001833">
    <property type="protein sequence ID" value="TVY32137.1"/>
    <property type="molecule type" value="Genomic_DNA"/>
</dbReference>
<evidence type="ECO:0000256" key="1">
    <source>
        <dbReference type="ARBA" id="ARBA00007447"/>
    </source>
</evidence>
<protein>
    <submittedName>
        <fullName evidence="3">Putative aspartic-type endopeptidase</fullName>
    </submittedName>
</protein>
<feature type="domain" description="Peptidase A1" evidence="2">
    <location>
        <begin position="1"/>
        <end position="138"/>
    </location>
</feature>
<evidence type="ECO:0000259" key="2">
    <source>
        <dbReference type="PROSITE" id="PS51767"/>
    </source>
</evidence>
<accession>A0A8H8U6D2</accession>
<proteinExistence type="inferred from homology"/>
<dbReference type="InterPro" id="IPR033121">
    <property type="entry name" value="PEPTIDASE_A1"/>
</dbReference>
<dbReference type="Gene3D" id="2.40.70.10">
    <property type="entry name" value="Acid Proteases"/>
    <property type="match status" value="1"/>
</dbReference>
<keyword evidence="4" id="KW-1185">Reference proteome</keyword>
<comment type="similarity">
    <text evidence="1">Belongs to the peptidase A1 family.</text>
</comment>
<dbReference type="PROSITE" id="PS51767">
    <property type="entry name" value="PEPTIDASE_A1"/>
    <property type="match status" value="1"/>
</dbReference>
<organism evidence="3 4">
    <name type="scientific">Lachnellula occidentalis</name>
    <dbReference type="NCBI Taxonomy" id="215460"/>
    <lineage>
        <taxon>Eukaryota</taxon>
        <taxon>Fungi</taxon>
        <taxon>Dikarya</taxon>
        <taxon>Ascomycota</taxon>
        <taxon>Pezizomycotina</taxon>
        <taxon>Leotiomycetes</taxon>
        <taxon>Helotiales</taxon>
        <taxon>Lachnaceae</taxon>
        <taxon>Lachnellula</taxon>
    </lineage>
</organism>
<evidence type="ECO:0000313" key="3">
    <source>
        <dbReference type="EMBL" id="TVY32137.1"/>
    </source>
</evidence>
<dbReference type="OrthoDB" id="15189at2759"/>
<dbReference type="Proteomes" id="UP000443090">
    <property type="component" value="Unassembled WGS sequence"/>
</dbReference>
<reference evidence="3 4" key="1">
    <citation type="submission" date="2018-05" db="EMBL/GenBank/DDBJ databases">
        <title>Genome sequencing and assembly of the regulated plant pathogen Lachnellula willkommii and related sister species for the development of diagnostic species identification markers.</title>
        <authorList>
            <person name="Giroux E."/>
            <person name="Bilodeau G."/>
        </authorList>
    </citation>
    <scope>NUCLEOTIDE SEQUENCE [LARGE SCALE GENOMIC DNA]</scope>
    <source>
        <strain evidence="3 4">CBS 160.35</strain>
    </source>
</reference>